<gene>
    <name evidence="7" type="ordered locus">MLP_49060</name>
</gene>
<dbReference type="GO" id="GO:0016020">
    <property type="term" value="C:membrane"/>
    <property type="evidence" value="ECO:0007669"/>
    <property type="project" value="UniProtKB-SubCell"/>
</dbReference>
<reference evidence="7 8" key="1">
    <citation type="submission" date="2011-05" db="EMBL/GenBank/DDBJ databases">
        <title>Whole genome sequence of Microlunatus phosphovorus NM-1.</title>
        <authorList>
            <person name="Hosoyama A."/>
            <person name="Sasaki K."/>
            <person name="Harada T."/>
            <person name="Igarashi R."/>
            <person name="Kawakoshi A."/>
            <person name="Sasagawa M."/>
            <person name="Fukada J."/>
            <person name="Nakamura S."/>
            <person name="Katano Y."/>
            <person name="Hanada S."/>
            <person name="Kamagata Y."/>
            <person name="Nakamura N."/>
            <person name="Yamazaki S."/>
            <person name="Fujita N."/>
        </authorList>
    </citation>
    <scope>NUCLEOTIDE SEQUENCE [LARGE SCALE GENOMIC DNA]</scope>
    <source>
        <strain evidence="8">ATCC 700054 / DSM 10555 / JCM 9379 / NBRC 101784 / NCIMB 13414 / VKM Ac-1990 / NM-1</strain>
    </source>
</reference>
<organism evidence="7 8">
    <name type="scientific">Microlunatus phosphovorus (strain ATCC 700054 / DSM 10555 / JCM 9379 / NBRC 101784 / NCIMB 13414 / VKM Ac-1990 / NM-1)</name>
    <dbReference type="NCBI Taxonomy" id="1032480"/>
    <lineage>
        <taxon>Bacteria</taxon>
        <taxon>Bacillati</taxon>
        <taxon>Actinomycetota</taxon>
        <taxon>Actinomycetes</taxon>
        <taxon>Propionibacteriales</taxon>
        <taxon>Propionibacteriaceae</taxon>
        <taxon>Microlunatus</taxon>
    </lineage>
</organism>
<dbReference type="EMBL" id="AP012204">
    <property type="protein sequence ID" value="BAK37920.1"/>
    <property type="molecule type" value="Genomic_DNA"/>
</dbReference>
<evidence type="ECO:0000256" key="3">
    <source>
        <dbReference type="ARBA" id="ARBA00022989"/>
    </source>
</evidence>
<proteinExistence type="predicted"/>
<dbReference type="PANTHER" id="PTHR37422:SF13">
    <property type="entry name" value="LIPOPOLYSACCHARIDE BIOSYNTHESIS PROTEIN PA4999-RELATED"/>
    <property type="match status" value="1"/>
</dbReference>
<dbReference type="Proteomes" id="UP000007947">
    <property type="component" value="Chromosome"/>
</dbReference>
<feature type="transmembrane region" description="Helical" evidence="5">
    <location>
        <begin position="347"/>
        <end position="366"/>
    </location>
</feature>
<feature type="transmembrane region" description="Helical" evidence="5">
    <location>
        <begin position="212"/>
        <end position="229"/>
    </location>
</feature>
<keyword evidence="4 5" id="KW-0472">Membrane</keyword>
<name>F5XFY6_MICPN</name>
<feature type="transmembrane region" description="Helical" evidence="5">
    <location>
        <begin position="37"/>
        <end position="54"/>
    </location>
</feature>
<dbReference type="HOGENOM" id="CLU_032726_0_0_11"/>
<keyword evidence="3 5" id="KW-1133">Transmembrane helix</keyword>
<dbReference type="InterPro" id="IPR007016">
    <property type="entry name" value="O-antigen_ligase-rel_domated"/>
</dbReference>
<feature type="transmembrane region" description="Helical" evidence="5">
    <location>
        <begin position="236"/>
        <end position="253"/>
    </location>
</feature>
<dbReference type="STRING" id="1032480.MLP_49060"/>
<dbReference type="InterPro" id="IPR051533">
    <property type="entry name" value="WaaL-like"/>
</dbReference>
<feature type="transmembrane region" description="Helical" evidence="5">
    <location>
        <begin position="378"/>
        <end position="394"/>
    </location>
</feature>
<evidence type="ECO:0000256" key="5">
    <source>
        <dbReference type="SAM" id="Phobius"/>
    </source>
</evidence>
<accession>F5XFY6</accession>
<dbReference type="PANTHER" id="PTHR37422">
    <property type="entry name" value="TEICHURONIC ACID BIOSYNTHESIS PROTEIN TUAE"/>
    <property type="match status" value="1"/>
</dbReference>
<evidence type="ECO:0000313" key="8">
    <source>
        <dbReference type="Proteomes" id="UP000007947"/>
    </source>
</evidence>
<evidence type="ECO:0000256" key="4">
    <source>
        <dbReference type="ARBA" id="ARBA00023136"/>
    </source>
</evidence>
<feature type="transmembrane region" description="Helical" evidence="5">
    <location>
        <begin position="89"/>
        <end position="112"/>
    </location>
</feature>
<evidence type="ECO:0000256" key="2">
    <source>
        <dbReference type="ARBA" id="ARBA00022692"/>
    </source>
</evidence>
<comment type="subcellular location">
    <subcellularLocation>
        <location evidence="1">Membrane</location>
        <topology evidence="1">Multi-pass membrane protein</topology>
    </subcellularLocation>
</comment>
<feature type="transmembrane region" description="Helical" evidence="5">
    <location>
        <begin position="66"/>
        <end position="83"/>
    </location>
</feature>
<feature type="transmembrane region" description="Helical" evidence="5">
    <location>
        <begin position="190"/>
        <end position="206"/>
    </location>
</feature>
<feature type="domain" description="O-antigen ligase-related" evidence="6">
    <location>
        <begin position="196"/>
        <end position="350"/>
    </location>
</feature>
<feature type="transmembrane region" description="Helical" evidence="5">
    <location>
        <begin position="161"/>
        <end position="183"/>
    </location>
</feature>
<evidence type="ECO:0000313" key="7">
    <source>
        <dbReference type="EMBL" id="BAK37920.1"/>
    </source>
</evidence>
<keyword evidence="8" id="KW-1185">Reference proteome</keyword>
<dbReference type="AlphaFoldDB" id="F5XFY6"/>
<dbReference type="eggNOG" id="COG3307">
    <property type="taxonomic scope" value="Bacteria"/>
</dbReference>
<evidence type="ECO:0000259" key="6">
    <source>
        <dbReference type="Pfam" id="PF04932"/>
    </source>
</evidence>
<evidence type="ECO:0000256" key="1">
    <source>
        <dbReference type="ARBA" id="ARBA00004141"/>
    </source>
</evidence>
<sequence length="446" mass="47270">MFTRVRRPVLLAVIVVALVAYPNDSLSTAVRLANVTPTDLASLALVGVAAIDVLRGRNIEVLRSRIMLCPVLVVGAAGFTTLFSTDPVLSLVAVIRYAQVFLLVPVAVVLVLRTWSDVRILLGTVVGLAAVEGIIGTYQAVTKTGAGYDGETIRAIGTFGIGDQIAIGIVVSCGQIVLLAVALKGRRKHRIYAIAGVALLFVPLLLSLSRGAVLAAVAAAGVMVLSAGFRRALKIGVIAAVLVVLAAPLVASFDSTVGERFTSIVDSSSAPDRSVQDRYDLWRAATRIWQTSPVVGVGLKQFPAYRDSLAPLGTSSGSDQVGADSYVRVQLLSPHNEYLLLLSEQGLLGLGSHLLLLAVLGIRHISRLRQPETNLTDNFLRLVCVGAFSFYAISNLWGDLAGPTTMLYSVFLGIMLRSAVIYGSPLERSLVDDFTSPAKRPADADI</sequence>
<dbReference type="KEGG" id="mph:MLP_49060"/>
<dbReference type="Pfam" id="PF04932">
    <property type="entry name" value="Wzy_C"/>
    <property type="match status" value="1"/>
</dbReference>
<keyword evidence="2 5" id="KW-0812">Transmembrane</keyword>
<feature type="transmembrane region" description="Helical" evidence="5">
    <location>
        <begin position="119"/>
        <end position="141"/>
    </location>
</feature>
<protein>
    <recommendedName>
        <fullName evidence="6">O-antigen ligase-related domain-containing protein</fullName>
    </recommendedName>
</protein>